<keyword evidence="1" id="KW-0547">Nucleotide-binding</keyword>
<feature type="region of interest" description="Disordered" evidence="3">
    <location>
        <begin position="281"/>
        <end position="301"/>
    </location>
</feature>
<feature type="compositionally biased region" description="Basic and acidic residues" evidence="3">
    <location>
        <begin position="281"/>
        <end position="295"/>
    </location>
</feature>
<dbReference type="GO" id="GO:0005524">
    <property type="term" value="F:ATP binding"/>
    <property type="evidence" value="ECO:0007669"/>
    <property type="project" value="UniProtKB-KW"/>
</dbReference>
<feature type="domain" description="AAA+ ATPase" evidence="4">
    <location>
        <begin position="385"/>
        <end position="483"/>
    </location>
</feature>
<evidence type="ECO:0000256" key="1">
    <source>
        <dbReference type="ARBA" id="ARBA00022741"/>
    </source>
</evidence>
<reference evidence="5" key="1">
    <citation type="submission" date="2021-01" db="EMBL/GenBank/DDBJ databases">
        <authorList>
            <consortium name="Genoscope - CEA"/>
            <person name="William W."/>
        </authorList>
    </citation>
    <scope>NUCLEOTIDE SEQUENCE</scope>
</reference>
<dbReference type="InterPro" id="IPR003959">
    <property type="entry name" value="ATPase_AAA_core"/>
</dbReference>
<dbReference type="SMART" id="SM00382">
    <property type="entry name" value="AAA"/>
    <property type="match status" value="1"/>
</dbReference>
<evidence type="ECO:0000259" key="4">
    <source>
        <dbReference type="SMART" id="SM00382"/>
    </source>
</evidence>
<dbReference type="PANTHER" id="PTHR45644:SF18">
    <property type="entry name" value="P-LOOP CONTAINING NUCLEOSIDE TRIPHOSPHATE HYDROLASES SUPERFAMILY PROTEIN"/>
    <property type="match status" value="1"/>
</dbReference>
<dbReference type="Gene3D" id="3.40.50.300">
    <property type="entry name" value="P-loop containing nucleotide triphosphate hydrolases"/>
    <property type="match status" value="1"/>
</dbReference>
<gene>
    <name evidence="5" type="ORF">DARMORV10_C08P10550.1</name>
</gene>
<dbReference type="InterPro" id="IPR027417">
    <property type="entry name" value="P-loop_NTPase"/>
</dbReference>
<dbReference type="InterPro" id="IPR003593">
    <property type="entry name" value="AAA+_ATPase"/>
</dbReference>
<keyword evidence="2" id="KW-0067">ATP-binding</keyword>
<dbReference type="PANTHER" id="PTHR45644">
    <property type="entry name" value="AAA ATPASE, PUTATIVE (AFU_ORTHOLOGUE AFUA_2G12920)-RELATED-RELATED"/>
    <property type="match status" value="1"/>
</dbReference>
<dbReference type="EMBL" id="HG994372">
    <property type="protein sequence ID" value="CAF2107368.1"/>
    <property type="molecule type" value="Genomic_DNA"/>
</dbReference>
<accession>A0A816UYI7</accession>
<dbReference type="GO" id="GO:0016887">
    <property type="term" value="F:ATP hydrolysis activity"/>
    <property type="evidence" value="ECO:0007669"/>
    <property type="project" value="InterPro"/>
</dbReference>
<organism evidence="5">
    <name type="scientific">Brassica napus</name>
    <name type="common">Rape</name>
    <dbReference type="NCBI Taxonomy" id="3708"/>
    <lineage>
        <taxon>Eukaryota</taxon>
        <taxon>Viridiplantae</taxon>
        <taxon>Streptophyta</taxon>
        <taxon>Embryophyta</taxon>
        <taxon>Tracheophyta</taxon>
        <taxon>Spermatophyta</taxon>
        <taxon>Magnoliopsida</taxon>
        <taxon>eudicotyledons</taxon>
        <taxon>Gunneridae</taxon>
        <taxon>Pentapetalae</taxon>
        <taxon>rosids</taxon>
        <taxon>malvids</taxon>
        <taxon>Brassicales</taxon>
        <taxon>Brassicaceae</taxon>
        <taxon>Brassiceae</taxon>
        <taxon>Brassica</taxon>
    </lineage>
</organism>
<dbReference type="Pfam" id="PF00004">
    <property type="entry name" value="AAA"/>
    <property type="match status" value="1"/>
</dbReference>
<dbReference type="AlphaFoldDB" id="A0A816UYI7"/>
<proteinExistence type="predicted"/>
<evidence type="ECO:0000256" key="2">
    <source>
        <dbReference type="ARBA" id="ARBA00022840"/>
    </source>
</evidence>
<sequence length="487" mass="54518">MDLDGIISTKQTVNYESKRRAVDSNTPVSFSIRVREVELRFVRDGSVLRENLLKHRTIASPVIGLEIPPCFAEVMLLRPCLRQSYPPGFNRSSFLKSAKTPLRRRAKEVVVKYQPNQIVQSAYKILVLGVSSPSCAAATTIFTGIVFSCGWAASLHVLLVILSKIRSLLSRHNDEQPLNITGQLILRGQNGYFQSGQEGEACIITEQSLRRDFLKVLQKSFHQTSQSISPSTTRRPSLLIREAIKDPLLNALKPKYFYQVRKRRTSPESLTNTLLLHKESGQNKSEAKKIAERSKSQSHQMQTVQSNIRWLTETELSAGPDTPLANLSNGTWTVEELRSERKIDELAISQALEEEEEDPSYGVRIRPEVIAANEIGSLDETKESLQESCFLFGPPGTGKTMIAKAIANEAGASFINVSMFTITSKWFGEDEKNVRALFTLAAKVSATIIFVDEVDSMLGQRTRVGEHEAMSKIKNEFMTHWDGLMSN</sequence>
<dbReference type="InterPro" id="IPR051701">
    <property type="entry name" value="Mito_OM_Translocase_MSP1"/>
</dbReference>
<name>A0A816UYI7_BRANA</name>
<evidence type="ECO:0000313" key="5">
    <source>
        <dbReference type="EMBL" id="CAF2107368.1"/>
    </source>
</evidence>
<dbReference type="SUPFAM" id="SSF52540">
    <property type="entry name" value="P-loop containing nucleoside triphosphate hydrolases"/>
    <property type="match status" value="1"/>
</dbReference>
<evidence type="ECO:0000256" key="3">
    <source>
        <dbReference type="SAM" id="MobiDB-lite"/>
    </source>
</evidence>
<protein>
    <submittedName>
        <fullName evidence="5">(rape) hypothetical protein</fullName>
    </submittedName>
</protein>
<dbReference type="Proteomes" id="UP001295469">
    <property type="component" value="Chromosome C08"/>
</dbReference>